<evidence type="ECO:0000313" key="3">
    <source>
        <dbReference type="Proteomes" id="UP000318017"/>
    </source>
</evidence>
<dbReference type="Gene3D" id="3.30.70.100">
    <property type="match status" value="1"/>
</dbReference>
<name>A0A518GA74_9BACT</name>
<sequence>MTAKTFAIEHTVTFRLLHSQGSPEEADFLNAASELTAIPGVQHFQIRRQSSSKNPHTFGISMQFETHREYLAYCEHPAHVDFVQQRWLTEVAEFQEADFEPLTTLKQ</sequence>
<dbReference type="OrthoDB" id="9808130at2"/>
<dbReference type="EMBL" id="CP036298">
    <property type="protein sequence ID" value="QDV25495.1"/>
    <property type="molecule type" value="Genomic_DNA"/>
</dbReference>
<keyword evidence="3" id="KW-1185">Reference proteome</keyword>
<dbReference type="PROSITE" id="PS51502">
    <property type="entry name" value="S_R_A_B_BARREL"/>
    <property type="match status" value="1"/>
</dbReference>
<accession>A0A518GA74</accession>
<dbReference type="RefSeq" id="WP_145080638.1">
    <property type="nucleotide sequence ID" value="NZ_CP036298.1"/>
</dbReference>
<protein>
    <submittedName>
        <fullName evidence="2">Stress responsive A/B Barrel Domain protein</fullName>
    </submittedName>
</protein>
<dbReference type="Proteomes" id="UP000318017">
    <property type="component" value="Chromosome"/>
</dbReference>
<organism evidence="2 3">
    <name type="scientific">Aureliella helgolandensis</name>
    <dbReference type="NCBI Taxonomy" id="2527968"/>
    <lineage>
        <taxon>Bacteria</taxon>
        <taxon>Pseudomonadati</taxon>
        <taxon>Planctomycetota</taxon>
        <taxon>Planctomycetia</taxon>
        <taxon>Pirellulales</taxon>
        <taxon>Pirellulaceae</taxon>
        <taxon>Aureliella</taxon>
    </lineage>
</organism>
<dbReference type="Pfam" id="PF07876">
    <property type="entry name" value="Dabb"/>
    <property type="match status" value="1"/>
</dbReference>
<proteinExistence type="predicted"/>
<dbReference type="SMART" id="SM00886">
    <property type="entry name" value="Dabb"/>
    <property type="match status" value="1"/>
</dbReference>
<reference evidence="2 3" key="1">
    <citation type="submission" date="2019-02" db="EMBL/GenBank/DDBJ databases">
        <title>Deep-cultivation of Planctomycetes and their phenomic and genomic characterization uncovers novel biology.</title>
        <authorList>
            <person name="Wiegand S."/>
            <person name="Jogler M."/>
            <person name="Boedeker C."/>
            <person name="Pinto D."/>
            <person name="Vollmers J."/>
            <person name="Rivas-Marin E."/>
            <person name="Kohn T."/>
            <person name="Peeters S.H."/>
            <person name="Heuer A."/>
            <person name="Rast P."/>
            <person name="Oberbeckmann S."/>
            <person name="Bunk B."/>
            <person name="Jeske O."/>
            <person name="Meyerdierks A."/>
            <person name="Storesund J.E."/>
            <person name="Kallscheuer N."/>
            <person name="Luecker S."/>
            <person name="Lage O.M."/>
            <person name="Pohl T."/>
            <person name="Merkel B.J."/>
            <person name="Hornburger P."/>
            <person name="Mueller R.-W."/>
            <person name="Bruemmer F."/>
            <person name="Labrenz M."/>
            <person name="Spormann A.M."/>
            <person name="Op den Camp H."/>
            <person name="Overmann J."/>
            <person name="Amann R."/>
            <person name="Jetten M.S.M."/>
            <person name="Mascher T."/>
            <person name="Medema M.H."/>
            <person name="Devos D.P."/>
            <person name="Kaster A.-K."/>
            <person name="Ovreas L."/>
            <person name="Rohde M."/>
            <person name="Galperin M.Y."/>
            <person name="Jogler C."/>
        </authorList>
    </citation>
    <scope>NUCLEOTIDE SEQUENCE [LARGE SCALE GENOMIC DNA]</scope>
    <source>
        <strain evidence="2 3">Q31a</strain>
    </source>
</reference>
<dbReference type="InterPro" id="IPR011008">
    <property type="entry name" value="Dimeric_a/b-barrel"/>
</dbReference>
<evidence type="ECO:0000259" key="1">
    <source>
        <dbReference type="PROSITE" id="PS51502"/>
    </source>
</evidence>
<dbReference type="InterPro" id="IPR013097">
    <property type="entry name" value="Dabb"/>
</dbReference>
<feature type="domain" description="Stress-response A/B barrel" evidence="1">
    <location>
        <begin position="8"/>
        <end position="99"/>
    </location>
</feature>
<dbReference type="SUPFAM" id="SSF54909">
    <property type="entry name" value="Dimeric alpha+beta barrel"/>
    <property type="match status" value="1"/>
</dbReference>
<dbReference type="KEGG" id="ahel:Q31a_38210"/>
<dbReference type="AlphaFoldDB" id="A0A518GA74"/>
<evidence type="ECO:0000313" key="2">
    <source>
        <dbReference type="EMBL" id="QDV25495.1"/>
    </source>
</evidence>
<gene>
    <name evidence="2" type="ORF">Q31a_38210</name>
</gene>